<dbReference type="AlphaFoldDB" id="A0A2P6N761"/>
<dbReference type="PANTHER" id="PTHR22896">
    <property type="entry name" value="CDK5 AND ABL1 ENZYME SUBSTRATE 1"/>
    <property type="match status" value="1"/>
</dbReference>
<dbReference type="InterPro" id="IPR012388">
    <property type="entry name" value="CABLES1/2"/>
</dbReference>
<dbReference type="SUPFAM" id="SSF47954">
    <property type="entry name" value="Cyclin-like"/>
    <property type="match status" value="1"/>
</dbReference>
<dbReference type="EMBL" id="MDYQ01000170">
    <property type="protein sequence ID" value="PRP79796.1"/>
    <property type="molecule type" value="Genomic_DNA"/>
</dbReference>
<feature type="compositionally biased region" description="Basic residues" evidence="1">
    <location>
        <begin position="148"/>
        <end position="161"/>
    </location>
</feature>
<feature type="region of interest" description="Disordered" evidence="1">
    <location>
        <begin position="134"/>
        <end position="162"/>
    </location>
</feature>
<dbReference type="Gene3D" id="1.10.472.10">
    <property type="entry name" value="Cyclin-like"/>
    <property type="match status" value="1"/>
</dbReference>
<dbReference type="PANTHER" id="PTHR22896:SF0">
    <property type="entry name" value="CYCLIN N-TERMINAL DOMAIN-CONTAINING PROTEIN"/>
    <property type="match status" value="1"/>
</dbReference>
<name>A0A2P6N761_9EUKA</name>
<sequence>MSIVGFDLLWVVRHSRTDIWTQRWGGCCRWLIQQTTRSSFDKHASVMASHATLNKKEHISRSNEPEDHLDSKKTKRHSTKHASSPSKHGHTSSPSKKSSRARNHSPTRQRPTVERSDIDATQFLKSISLGRSIDDLSKEGEDGDKSKNSKNSKQRAVKKRTSAATLRAYCQYESSEARILFLPGNKEYPFAVSSIIRYESNKKEDTDNLREASIGDKFQHLTESSLEHLLSPHWISHKDEGMDGDEHHELKRSQYDPDFIDDPDLTTGKHKTVLNLPFYRGSIIPFVRPDDLKSDLNDQFRRKHPWINAGVKLYKIRKVKKKLYDVIVDTKLDFSFLALAYVLLDRLIMRNVIFRENLKPYAVVCLLLSIKFNDPIDYERKPFSEAVEKYTKLEWTHVLHLEFEVFAKLSFGLFVEPSDVIPHLQRISQTRMMQQVE</sequence>
<protein>
    <submittedName>
        <fullName evidence="3">Cyclin domain-containing protein</fullName>
    </submittedName>
</protein>
<dbReference type="OrthoDB" id="5353095at2759"/>
<dbReference type="STRING" id="1890364.A0A2P6N761"/>
<organism evidence="3 4">
    <name type="scientific">Planoprotostelium fungivorum</name>
    <dbReference type="NCBI Taxonomy" id="1890364"/>
    <lineage>
        <taxon>Eukaryota</taxon>
        <taxon>Amoebozoa</taxon>
        <taxon>Evosea</taxon>
        <taxon>Variosea</taxon>
        <taxon>Cavosteliida</taxon>
        <taxon>Cavosteliaceae</taxon>
        <taxon>Planoprotostelium</taxon>
    </lineage>
</organism>
<comment type="caution">
    <text evidence="3">The sequence shown here is derived from an EMBL/GenBank/DDBJ whole genome shotgun (WGS) entry which is preliminary data.</text>
</comment>
<dbReference type="InterPro" id="IPR036915">
    <property type="entry name" value="Cyclin-like_sf"/>
</dbReference>
<feature type="compositionally biased region" description="Polar residues" evidence="1">
    <location>
        <begin position="81"/>
        <end position="96"/>
    </location>
</feature>
<feature type="compositionally biased region" description="Basic and acidic residues" evidence="1">
    <location>
        <begin position="54"/>
        <end position="72"/>
    </location>
</feature>
<feature type="region of interest" description="Disordered" evidence="1">
    <location>
        <begin position="51"/>
        <end position="120"/>
    </location>
</feature>
<dbReference type="Proteomes" id="UP000241769">
    <property type="component" value="Unassembled WGS sequence"/>
</dbReference>
<proteinExistence type="predicted"/>
<dbReference type="InterPro" id="IPR006671">
    <property type="entry name" value="Cyclin_N"/>
</dbReference>
<evidence type="ECO:0000313" key="4">
    <source>
        <dbReference type="Proteomes" id="UP000241769"/>
    </source>
</evidence>
<accession>A0A2P6N761</accession>
<evidence type="ECO:0000259" key="2">
    <source>
        <dbReference type="Pfam" id="PF00134"/>
    </source>
</evidence>
<keyword evidence="4" id="KW-1185">Reference proteome</keyword>
<feature type="compositionally biased region" description="Basic and acidic residues" evidence="1">
    <location>
        <begin position="134"/>
        <end position="147"/>
    </location>
</feature>
<dbReference type="InParanoid" id="A0A2P6N761"/>
<dbReference type="Pfam" id="PF00134">
    <property type="entry name" value="Cyclin_N"/>
    <property type="match status" value="1"/>
</dbReference>
<reference evidence="3 4" key="1">
    <citation type="journal article" date="2018" name="Genome Biol. Evol.">
        <title>Multiple Roots of Fruiting Body Formation in Amoebozoa.</title>
        <authorList>
            <person name="Hillmann F."/>
            <person name="Forbes G."/>
            <person name="Novohradska S."/>
            <person name="Ferling I."/>
            <person name="Riege K."/>
            <person name="Groth M."/>
            <person name="Westermann M."/>
            <person name="Marz M."/>
            <person name="Spaller T."/>
            <person name="Winckler T."/>
            <person name="Schaap P."/>
            <person name="Glockner G."/>
        </authorList>
    </citation>
    <scope>NUCLEOTIDE SEQUENCE [LARGE SCALE GENOMIC DNA]</scope>
    <source>
        <strain evidence="3 4">Jena</strain>
    </source>
</reference>
<evidence type="ECO:0000256" key="1">
    <source>
        <dbReference type="SAM" id="MobiDB-lite"/>
    </source>
</evidence>
<feature type="compositionally biased region" description="Basic residues" evidence="1">
    <location>
        <begin position="97"/>
        <end position="107"/>
    </location>
</feature>
<dbReference type="GO" id="GO:0051726">
    <property type="term" value="P:regulation of cell cycle"/>
    <property type="evidence" value="ECO:0007669"/>
    <property type="project" value="InterPro"/>
</dbReference>
<gene>
    <name evidence="3" type="ORF">PROFUN_12550</name>
</gene>
<feature type="domain" description="Cyclin N-terminal" evidence="2">
    <location>
        <begin position="323"/>
        <end position="412"/>
    </location>
</feature>
<evidence type="ECO:0000313" key="3">
    <source>
        <dbReference type="EMBL" id="PRP79796.1"/>
    </source>
</evidence>